<dbReference type="SUPFAM" id="SSF56601">
    <property type="entry name" value="beta-lactamase/transpeptidase-like"/>
    <property type="match status" value="1"/>
</dbReference>
<dbReference type="PANTHER" id="PTHR32282:SF11">
    <property type="entry name" value="PENICILLIN-BINDING PROTEIN 1B"/>
    <property type="match status" value="1"/>
</dbReference>
<comment type="catalytic activity">
    <reaction evidence="16">
        <text>[GlcNAc-(1-&gt;4)-Mur2Ac(oyl-L-Ala-gamma-D-Glu-L-Lys-D-Ala-D-Ala)](n)-di-trans,octa-cis-undecaprenyl diphosphate + beta-D-GlcNAc-(1-&gt;4)-Mur2Ac(oyl-L-Ala-gamma-D-Glu-L-Lys-D-Ala-D-Ala)-di-trans,octa-cis-undecaprenyl diphosphate = [GlcNAc-(1-&gt;4)-Mur2Ac(oyl-L-Ala-gamma-D-Glu-L-Lys-D-Ala-D-Ala)](n+1)-di-trans,octa-cis-undecaprenyl diphosphate + di-trans,octa-cis-undecaprenyl diphosphate + H(+)</text>
        <dbReference type="Rhea" id="RHEA:23708"/>
        <dbReference type="Rhea" id="RHEA-COMP:9602"/>
        <dbReference type="Rhea" id="RHEA-COMP:9603"/>
        <dbReference type="ChEBI" id="CHEBI:15378"/>
        <dbReference type="ChEBI" id="CHEBI:58405"/>
        <dbReference type="ChEBI" id="CHEBI:60033"/>
        <dbReference type="ChEBI" id="CHEBI:78435"/>
        <dbReference type="EC" id="2.4.99.28"/>
    </reaction>
</comment>
<evidence type="ECO:0000313" key="21">
    <source>
        <dbReference type="Proteomes" id="UP000230391"/>
    </source>
</evidence>
<dbReference type="Pfam" id="PF00912">
    <property type="entry name" value="Transgly"/>
    <property type="match status" value="1"/>
</dbReference>
<feature type="domain" description="Penicillin-binding protein transpeptidase" evidence="18">
    <location>
        <begin position="346"/>
        <end position="599"/>
    </location>
</feature>
<dbReference type="InterPro" id="IPR012338">
    <property type="entry name" value="Beta-lactam/transpept-like"/>
</dbReference>
<feature type="transmembrane region" description="Helical" evidence="17">
    <location>
        <begin position="25"/>
        <end position="48"/>
    </location>
</feature>
<comment type="catalytic activity">
    <reaction evidence="15">
        <text>Preferential cleavage: (Ac)2-L-Lys-D-Ala-|-D-Ala. Also transpeptidation of peptidyl-alanyl moieties that are N-acyl substituents of D-alanine.</text>
        <dbReference type="EC" id="3.4.16.4"/>
    </reaction>
</comment>
<dbReference type="GO" id="GO:0006508">
    <property type="term" value="P:proteolysis"/>
    <property type="evidence" value="ECO:0007669"/>
    <property type="project" value="UniProtKB-KW"/>
</dbReference>
<sequence length="745" mass="82690">MNCVNINIIINSMNKKGWEKNIKGMVIDGFIVLFVVGIITFSGLLIWVSTMKIPDLSSFEDRRILQSTKIYDRTGEILLYDLHQDVKRTIVPFEDISRNLKNATVAIEDERFYNHFGIDIKGILRAIYVNSMAGDLLGGQGGSTLTQQVIKNSILQNEKKLTRKIKEAILSIKLEQILTKDQILSVYLNESPYGGTIYGVEEASQSFFGKSAKDVSLAEASYIAALPQAPTYLSPYGNHRDELEKRKNSVLTHMLTNNLITKDEYNLAKDEVVDFLPQAITGIRAPHFVMYIKDLLVKQYGEEALAERGFRVITTLDYDLQQKAEEIVNRRSLANAEKFKATNAGLVATDPKTGDLLVMVGSRDYFSEDIEGNFNITLASRQPGSSIKPFVYATAFSNGYLPNTILFDVKTQFSPTCEPNSPSSESPCYSPNNYNNKFLGPVSMRNALAGSLNIPAVKTLYLAGIKNTLKLAADMGLTTLNDPERYGLTLVLGGGEVRLLDMTYAYGVFANEGLRAEPRSILKIEDSQGNSVYESQVNAKQVIDRNVALMISNILSDNVARTPLWGSNSIVYFANRDVAVKSGSTNNLRDAWVMGFTPNLAVGTWSGNNNNASMGGGLSGLITAPTWREFMDYALAKIPDEKFAQPQIDLAGVKPIIRGDYIDSTMLLQQMAQSGTTTANIGNILNNIHSILYFVKKDDPQGSYPDNPNNEGQYYNWEYAVQKWKNETYSGFLQNNSTTTTENVE</sequence>
<dbReference type="GO" id="GO:0071555">
    <property type="term" value="P:cell wall organization"/>
    <property type="evidence" value="ECO:0007669"/>
    <property type="project" value="UniProtKB-KW"/>
</dbReference>
<dbReference type="InterPro" id="IPR023346">
    <property type="entry name" value="Lysozyme-like_dom_sf"/>
</dbReference>
<comment type="subcellular location">
    <subcellularLocation>
        <location evidence="1">Cell membrane</location>
    </subcellularLocation>
</comment>
<evidence type="ECO:0000256" key="3">
    <source>
        <dbReference type="ARBA" id="ARBA00007739"/>
    </source>
</evidence>
<organism evidence="20 21">
    <name type="scientific">Candidatus Kaiserbacteria bacterium CG_4_9_14_0_2_um_filter_41_32</name>
    <dbReference type="NCBI Taxonomy" id="1974601"/>
    <lineage>
        <taxon>Bacteria</taxon>
        <taxon>Candidatus Kaiseribacteriota</taxon>
    </lineage>
</organism>
<gene>
    <name evidence="20" type="ORF">CO026_00555</name>
</gene>
<evidence type="ECO:0000256" key="11">
    <source>
        <dbReference type="ARBA" id="ARBA00022984"/>
    </source>
</evidence>
<dbReference type="Proteomes" id="UP000230391">
    <property type="component" value="Unassembled WGS sequence"/>
</dbReference>
<keyword evidence="17" id="KW-1133">Transmembrane helix</keyword>
<keyword evidence="9" id="KW-0378">Hydrolase</keyword>
<reference evidence="21" key="1">
    <citation type="submission" date="2017-09" db="EMBL/GenBank/DDBJ databases">
        <title>Depth-based differentiation of microbial function through sediment-hosted aquifers and enrichment of novel symbionts in the deep terrestrial subsurface.</title>
        <authorList>
            <person name="Probst A.J."/>
            <person name="Ladd B."/>
            <person name="Jarett J.K."/>
            <person name="Geller-Mcgrath D.E."/>
            <person name="Sieber C.M.K."/>
            <person name="Emerson J.B."/>
            <person name="Anantharaman K."/>
            <person name="Thomas B.C."/>
            <person name="Malmstrom R."/>
            <person name="Stieglmeier M."/>
            <person name="Klingl A."/>
            <person name="Woyke T."/>
            <person name="Ryan C.M."/>
            <person name="Banfield J.F."/>
        </authorList>
    </citation>
    <scope>NUCLEOTIDE SEQUENCE [LARGE SCALE GENOMIC DNA]</scope>
</reference>
<evidence type="ECO:0000313" key="20">
    <source>
        <dbReference type="EMBL" id="PJC56391.1"/>
    </source>
</evidence>
<dbReference type="GO" id="GO:0008658">
    <property type="term" value="F:penicillin binding"/>
    <property type="evidence" value="ECO:0007669"/>
    <property type="project" value="InterPro"/>
</dbReference>
<evidence type="ECO:0000256" key="5">
    <source>
        <dbReference type="ARBA" id="ARBA00022645"/>
    </source>
</evidence>
<dbReference type="EMBL" id="PFRD01000029">
    <property type="protein sequence ID" value="PJC56391.1"/>
    <property type="molecule type" value="Genomic_DNA"/>
</dbReference>
<keyword evidence="4" id="KW-1003">Cell membrane</keyword>
<keyword evidence="17" id="KW-0812">Transmembrane</keyword>
<accession>A0A2M8FFM1</accession>
<evidence type="ECO:0000256" key="14">
    <source>
        <dbReference type="ARBA" id="ARBA00023316"/>
    </source>
</evidence>
<dbReference type="GO" id="GO:0030288">
    <property type="term" value="C:outer membrane-bounded periplasmic space"/>
    <property type="evidence" value="ECO:0007669"/>
    <property type="project" value="TreeGrafter"/>
</dbReference>
<evidence type="ECO:0000256" key="8">
    <source>
        <dbReference type="ARBA" id="ARBA00022679"/>
    </source>
</evidence>
<dbReference type="InterPro" id="IPR050396">
    <property type="entry name" value="Glycosyltr_51/Transpeptidase"/>
</dbReference>
<dbReference type="Gene3D" id="1.10.3810.10">
    <property type="entry name" value="Biosynthetic peptidoglycan transglycosylase-like"/>
    <property type="match status" value="1"/>
</dbReference>
<comment type="similarity">
    <text evidence="3">In the N-terminal section; belongs to the glycosyltransferase 51 family.</text>
</comment>
<evidence type="ECO:0000256" key="12">
    <source>
        <dbReference type="ARBA" id="ARBA00023136"/>
    </source>
</evidence>
<dbReference type="NCBIfam" id="TIGR02074">
    <property type="entry name" value="PBP_1a_fam"/>
    <property type="match status" value="1"/>
</dbReference>
<dbReference type="InterPro" id="IPR001264">
    <property type="entry name" value="Glyco_trans_51"/>
</dbReference>
<keyword evidence="13" id="KW-0511">Multifunctional enzyme</keyword>
<evidence type="ECO:0000256" key="7">
    <source>
        <dbReference type="ARBA" id="ARBA00022676"/>
    </source>
</evidence>
<evidence type="ECO:0000256" key="2">
    <source>
        <dbReference type="ARBA" id="ARBA00007090"/>
    </source>
</evidence>
<keyword evidence="5" id="KW-0121">Carboxypeptidase</keyword>
<dbReference type="GO" id="GO:0009252">
    <property type="term" value="P:peptidoglycan biosynthetic process"/>
    <property type="evidence" value="ECO:0007669"/>
    <property type="project" value="UniProtKB-KW"/>
</dbReference>
<keyword evidence="7" id="KW-0328">Glycosyltransferase</keyword>
<keyword evidence="6" id="KW-0645">Protease</keyword>
<evidence type="ECO:0000256" key="1">
    <source>
        <dbReference type="ARBA" id="ARBA00004236"/>
    </source>
</evidence>
<evidence type="ECO:0000256" key="10">
    <source>
        <dbReference type="ARBA" id="ARBA00022960"/>
    </source>
</evidence>
<name>A0A2M8FFM1_9BACT</name>
<evidence type="ECO:0000256" key="4">
    <source>
        <dbReference type="ARBA" id="ARBA00022475"/>
    </source>
</evidence>
<evidence type="ECO:0000256" key="9">
    <source>
        <dbReference type="ARBA" id="ARBA00022801"/>
    </source>
</evidence>
<evidence type="ECO:0000259" key="18">
    <source>
        <dbReference type="Pfam" id="PF00905"/>
    </source>
</evidence>
<keyword evidence="8" id="KW-0808">Transferase</keyword>
<dbReference type="Pfam" id="PF00905">
    <property type="entry name" value="Transpeptidase"/>
    <property type="match status" value="1"/>
</dbReference>
<evidence type="ECO:0000256" key="17">
    <source>
        <dbReference type="SAM" id="Phobius"/>
    </source>
</evidence>
<evidence type="ECO:0000256" key="15">
    <source>
        <dbReference type="ARBA" id="ARBA00034000"/>
    </source>
</evidence>
<evidence type="ECO:0000256" key="16">
    <source>
        <dbReference type="ARBA" id="ARBA00049902"/>
    </source>
</evidence>
<keyword evidence="14" id="KW-0961">Cell wall biogenesis/degradation</keyword>
<evidence type="ECO:0000256" key="13">
    <source>
        <dbReference type="ARBA" id="ARBA00023268"/>
    </source>
</evidence>
<keyword evidence="11" id="KW-0573">Peptidoglycan synthesis</keyword>
<comment type="similarity">
    <text evidence="2">In the C-terminal section; belongs to the transpeptidase family.</text>
</comment>
<comment type="caution">
    <text evidence="20">The sequence shown here is derived from an EMBL/GenBank/DDBJ whole genome shotgun (WGS) entry which is preliminary data.</text>
</comment>
<evidence type="ECO:0000259" key="19">
    <source>
        <dbReference type="Pfam" id="PF00912"/>
    </source>
</evidence>
<dbReference type="SUPFAM" id="SSF53955">
    <property type="entry name" value="Lysozyme-like"/>
    <property type="match status" value="1"/>
</dbReference>
<dbReference type="InterPro" id="IPR001460">
    <property type="entry name" value="PCN-bd_Tpept"/>
</dbReference>
<dbReference type="InterPro" id="IPR036950">
    <property type="entry name" value="PBP_transglycosylase"/>
</dbReference>
<proteinExistence type="inferred from homology"/>
<dbReference type="GO" id="GO:0005886">
    <property type="term" value="C:plasma membrane"/>
    <property type="evidence" value="ECO:0007669"/>
    <property type="project" value="UniProtKB-SubCell"/>
</dbReference>
<protein>
    <submittedName>
        <fullName evidence="20">Uncharacterized protein</fullName>
    </submittedName>
</protein>
<dbReference type="GO" id="GO:0008955">
    <property type="term" value="F:peptidoglycan glycosyltransferase activity"/>
    <property type="evidence" value="ECO:0007669"/>
    <property type="project" value="UniProtKB-EC"/>
</dbReference>
<dbReference type="AlphaFoldDB" id="A0A2M8FFM1"/>
<feature type="domain" description="Glycosyl transferase family 51" evidence="19">
    <location>
        <begin position="81"/>
        <end position="254"/>
    </location>
</feature>
<dbReference type="GO" id="GO:0009002">
    <property type="term" value="F:serine-type D-Ala-D-Ala carboxypeptidase activity"/>
    <property type="evidence" value="ECO:0007669"/>
    <property type="project" value="UniProtKB-EC"/>
</dbReference>
<dbReference type="GO" id="GO:0008360">
    <property type="term" value="P:regulation of cell shape"/>
    <property type="evidence" value="ECO:0007669"/>
    <property type="project" value="UniProtKB-KW"/>
</dbReference>
<dbReference type="Gene3D" id="3.40.710.10">
    <property type="entry name" value="DD-peptidase/beta-lactamase superfamily"/>
    <property type="match status" value="1"/>
</dbReference>
<keyword evidence="10" id="KW-0133">Cell shape</keyword>
<evidence type="ECO:0000256" key="6">
    <source>
        <dbReference type="ARBA" id="ARBA00022670"/>
    </source>
</evidence>
<dbReference type="PANTHER" id="PTHR32282">
    <property type="entry name" value="BINDING PROTEIN TRANSPEPTIDASE, PUTATIVE-RELATED"/>
    <property type="match status" value="1"/>
</dbReference>
<keyword evidence="12 17" id="KW-0472">Membrane</keyword>
<dbReference type="FunFam" id="1.10.3810.10:FF:000001">
    <property type="entry name" value="Penicillin-binding protein 1A"/>
    <property type="match status" value="1"/>
</dbReference>